<dbReference type="PANTHER" id="PTHR43628">
    <property type="entry name" value="ACTIVATOR OF C KINASE PROTEIN 1-RELATED"/>
    <property type="match status" value="1"/>
</dbReference>
<gene>
    <name evidence="2" type="ORF">F904_01081</name>
</gene>
<feature type="transmembrane region" description="Helical" evidence="1">
    <location>
        <begin position="346"/>
        <end position="368"/>
    </location>
</feature>
<feature type="transmembrane region" description="Helical" evidence="1">
    <location>
        <begin position="105"/>
        <end position="124"/>
    </location>
</feature>
<dbReference type="PATRIC" id="fig|1217703.3.peg.1040"/>
<feature type="transmembrane region" description="Helical" evidence="1">
    <location>
        <begin position="286"/>
        <end position="303"/>
    </location>
</feature>
<feature type="transmembrane region" description="Helical" evidence="1">
    <location>
        <begin position="154"/>
        <end position="183"/>
    </location>
</feature>
<feature type="transmembrane region" description="Helical" evidence="1">
    <location>
        <begin position="259"/>
        <end position="277"/>
    </location>
</feature>
<dbReference type="OrthoDB" id="6666260at2"/>
<comment type="caution">
    <text evidence="2">The sequence shown here is derived from an EMBL/GenBank/DDBJ whole genome shotgun (WGS) entry which is preliminary data.</text>
</comment>
<keyword evidence="1" id="KW-0812">Transmembrane</keyword>
<feature type="transmembrane region" description="Helical" evidence="1">
    <location>
        <begin position="12"/>
        <end position="31"/>
    </location>
</feature>
<evidence type="ECO:0000313" key="3">
    <source>
        <dbReference type="Proteomes" id="UP000013261"/>
    </source>
</evidence>
<feature type="transmembrane region" description="Helical" evidence="1">
    <location>
        <begin position="75"/>
        <end position="93"/>
    </location>
</feature>
<dbReference type="EMBL" id="APRL01000010">
    <property type="protein sequence ID" value="ENW94165.1"/>
    <property type="molecule type" value="Genomic_DNA"/>
</dbReference>
<keyword evidence="3" id="KW-1185">Reference proteome</keyword>
<feature type="transmembrane region" description="Helical" evidence="1">
    <location>
        <begin position="309"/>
        <end position="326"/>
    </location>
</feature>
<dbReference type="PANTHER" id="PTHR43628:SF1">
    <property type="entry name" value="CHITIN SYNTHASE REGULATORY FACTOR 2-RELATED"/>
    <property type="match status" value="1"/>
</dbReference>
<organism evidence="2 3">
    <name type="scientific">Acinetobacter dispersus</name>
    <dbReference type="NCBI Taxonomy" id="70348"/>
    <lineage>
        <taxon>Bacteria</taxon>
        <taxon>Pseudomonadati</taxon>
        <taxon>Pseudomonadota</taxon>
        <taxon>Gammaproteobacteria</taxon>
        <taxon>Moraxellales</taxon>
        <taxon>Moraxellaceae</taxon>
        <taxon>Acinetobacter</taxon>
    </lineage>
</organism>
<name>N9MLI7_9GAMM</name>
<dbReference type="RefSeq" id="WP_005185907.1">
    <property type="nucleotide sequence ID" value="NZ_JAKZFU010000003.1"/>
</dbReference>
<feature type="transmembrane region" description="Helical" evidence="1">
    <location>
        <begin position="195"/>
        <end position="213"/>
    </location>
</feature>
<dbReference type="AlphaFoldDB" id="N9MLI7"/>
<dbReference type="HOGENOM" id="CLU_036165_0_0_6"/>
<dbReference type="InterPro" id="IPR052945">
    <property type="entry name" value="Mitotic_Regulator"/>
</dbReference>
<dbReference type="InterPro" id="IPR006597">
    <property type="entry name" value="Sel1-like"/>
</dbReference>
<dbReference type="InterPro" id="IPR011990">
    <property type="entry name" value="TPR-like_helical_dom_sf"/>
</dbReference>
<evidence type="ECO:0000313" key="2">
    <source>
        <dbReference type="EMBL" id="ENW94165.1"/>
    </source>
</evidence>
<dbReference type="Proteomes" id="UP000013261">
    <property type="component" value="Unassembled WGS sequence"/>
</dbReference>
<reference evidence="2 3" key="1">
    <citation type="submission" date="2013-02" db="EMBL/GenBank/DDBJ databases">
        <title>The Genome Sequence of Acinetobacter sp. ANC 4105.</title>
        <authorList>
            <consortium name="The Broad Institute Genome Sequencing Platform"/>
            <consortium name="The Broad Institute Genome Sequencing Center for Infectious Disease"/>
            <person name="Cerqueira G."/>
            <person name="Feldgarden M."/>
            <person name="Courvalin P."/>
            <person name="Perichon B."/>
            <person name="Grillot-Courvalin C."/>
            <person name="Clermont D."/>
            <person name="Rocha E."/>
            <person name="Yoon E.-J."/>
            <person name="Nemec A."/>
            <person name="Walker B."/>
            <person name="Young S.K."/>
            <person name="Zeng Q."/>
            <person name="Gargeya S."/>
            <person name="Fitzgerald M."/>
            <person name="Haas B."/>
            <person name="Abouelleil A."/>
            <person name="Alvarado L."/>
            <person name="Arachchi H.M."/>
            <person name="Berlin A.M."/>
            <person name="Chapman S.B."/>
            <person name="Dewar J."/>
            <person name="Goldberg J."/>
            <person name="Griggs A."/>
            <person name="Gujja S."/>
            <person name="Hansen M."/>
            <person name="Howarth C."/>
            <person name="Imamovic A."/>
            <person name="Larimer J."/>
            <person name="McCowan C."/>
            <person name="Murphy C."/>
            <person name="Neiman D."/>
            <person name="Pearson M."/>
            <person name="Priest M."/>
            <person name="Roberts A."/>
            <person name="Saif S."/>
            <person name="Shea T."/>
            <person name="Sisk P."/>
            <person name="Sykes S."/>
            <person name="Wortman J."/>
            <person name="Nusbaum C."/>
            <person name="Birren B."/>
        </authorList>
    </citation>
    <scope>NUCLEOTIDE SEQUENCE [LARGE SCALE GENOMIC DNA]</scope>
    <source>
        <strain evidence="2 3">ANC 4105</strain>
    </source>
</reference>
<proteinExistence type="predicted"/>
<keyword evidence="1" id="KW-0472">Membrane</keyword>
<protein>
    <recommendedName>
        <fullName evidence="4">Sel1 repeat family protein</fullName>
    </recommendedName>
</protein>
<dbReference type="eggNOG" id="COG0790">
    <property type="taxonomic scope" value="Bacteria"/>
</dbReference>
<dbReference type="SUPFAM" id="SSF81901">
    <property type="entry name" value="HCP-like"/>
    <property type="match status" value="1"/>
</dbReference>
<dbReference type="Pfam" id="PF08238">
    <property type="entry name" value="Sel1"/>
    <property type="match status" value="4"/>
</dbReference>
<evidence type="ECO:0000256" key="1">
    <source>
        <dbReference type="SAM" id="Phobius"/>
    </source>
</evidence>
<evidence type="ECO:0008006" key="4">
    <source>
        <dbReference type="Google" id="ProtNLM"/>
    </source>
</evidence>
<dbReference type="Gene3D" id="1.25.40.10">
    <property type="entry name" value="Tetratricopeptide repeat domain"/>
    <property type="match status" value="1"/>
</dbReference>
<accession>N9MLI7</accession>
<dbReference type="SMART" id="SM00671">
    <property type="entry name" value="SEL1"/>
    <property type="match status" value="3"/>
</dbReference>
<sequence length="554" mass="63782">MFTVISRLKISLYLLVLLAIIIFFRAAEFSFKLKIDDYLYTSWLFNYDYGFMRRALPGEILSFFNLDYGYRSIRAIAAIILLILFYLFSYLVITSLNHLNIHKNKALYITSFMFLPFLTTEWILELGRFDQIIQIMQLICVICIIKTSKYHLSFFLSSLTIVLSALIHEASLIIFIPTIILIFHLKFKNKLTTSLLISFLLLTLMGMIVFGKIDAHHANLIIEKYKYLEKFNYYAVRTTRLSNLDNIIVSYYSMMNNKTYIHIILSILYLYPIICFFKKVFGSTKYFYIFIFCLSPLSLSIIAFDYFRWIALAFFNLSILSFYLIISEQTKNLEIGYYLIERKNKVLAYGLVSLMVGALGVVNLFPGLGNAGGFSTKNVPTEILSKVNFPSDTNNQLFEINRSVKGWEIETDPSQYKNIDLALSWYEQEAKKGNTFAKNNLAIIYTRGGENEINYDKALALLNEASRTSPEALNNLGVFYANGFGVDKDSNKALSFYTKAANQGSVTAMYNLGISYFNGSNGLDKNKAKAKYWFEKAKAYNFSPALHQLKYGKW</sequence>
<keyword evidence="1" id="KW-1133">Transmembrane helix</keyword>